<dbReference type="PANTHER" id="PTHR33050">
    <property type="entry name" value="REVERSE TRANSCRIPTASE DOMAIN-CONTAINING PROTEIN"/>
    <property type="match status" value="1"/>
</dbReference>
<feature type="domain" description="Reverse transcriptase" evidence="1">
    <location>
        <begin position="61"/>
        <end position="243"/>
    </location>
</feature>
<dbReference type="PROSITE" id="PS50878">
    <property type="entry name" value="RT_POL"/>
    <property type="match status" value="1"/>
</dbReference>
<evidence type="ECO:0000313" key="3">
    <source>
        <dbReference type="Proteomes" id="UP001497623"/>
    </source>
</evidence>
<dbReference type="CDD" id="cd03714">
    <property type="entry name" value="RT_DIRS1"/>
    <property type="match status" value="1"/>
</dbReference>
<dbReference type="AlphaFoldDB" id="A0AAV2RFP3"/>
<proteinExistence type="predicted"/>
<dbReference type="Proteomes" id="UP001497623">
    <property type="component" value="Unassembled WGS sequence"/>
</dbReference>
<dbReference type="CDD" id="cd09275">
    <property type="entry name" value="RNase_HI_RT_DIRS1"/>
    <property type="match status" value="1"/>
</dbReference>
<accession>A0AAV2RFP3</accession>
<feature type="non-terminal residue" evidence="2">
    <location>
        <position position="1"/>
    </location>
</feature>
<sequence>EKRSVWESLGDPVATDIMCNGLLLRFHSPPPLTIYPPESSAANPSQIPTIRSFIPDLLSRGVLRRILSPQPLFYSRLFLVRKKDGPFRLVIDLSRLNKCLEVPTFRMETVSSIASGIIQELWGCTIDLQDAFFNVPVSWVFHKYLAFILDGVVYVFQYLPFGLAVAPWAFSRVVRPIKGHCHLLGIRLHSYLDDFIVLQLSRQALRRDTSTILDLFQSLGIAVNEKKSHLTPSQTVEYLGVIFHLDTLTLSLTTSKVQSISSLCNSLMHSSCQSRRELEHLIGVLNFASYLVPLGRLRLRPLVSWMNSNTSTSTRDLPVPLGAPFKSALRMWLDKDYLRSHVPTFVPPPSLQLMTDASLTGWSGVLLPLSVSGYWPPSCTGSPIHWLELMAVMLSLQHFVQQLQGNHVLVMSDNTITVSCLLHQGSYRSETMMSLTRDILEFCQLHSITLVPKHLSGNLNVFADQESRIGPIATEWSLDPSTFRWLSDLAGPFQVDLFATRDNAQLQEFVSPFPDPLAVGINAFSLHWNDWTSIFLFPPVKVLHRVVSFLCQYRGQGILVAPYFAPSGWFPSLLQRAPDPIPLPESHSLSQLTREGRVLHCNPSVYKLHAWRL</sequence>
<gene>
    <name evidence="2" type="ORF">MNOR_LOCUS22915</name>
</gene>
<dbReference type="Gene3D" id="3.30.70.270">
    <property type="match status" value="1"/>
</dbReference>
<keyword evidence="3" id="KW-1185">Reference proteome</keyword>
<dbReference type="EMBL" id="CAXKWB010019678">
    <property type="protein sequence ID" value="CAL4122193.1"/>
    <property type="molecule type" value="Genomic_DNA"/>
</dbReference>
<name>A0AAV2RFP3_MEGNR</name>
<dbReference type="Gene3D" id="3.10.10.10">
    <property type="entry name" value="HIV Type 1 Reverse Transcriptase, subunit A, domain 1"/>
    <property type="match status" value="1"/>
</dbReference>
<dbReference type="InterPro" id="IPR000477">
    <property type="entry name" value="RT_dom"/>
</dbReference>
<dbReference type="Pfam" id="PF00078">
    <property type="entry name" value="RVT_1"/>
    <property type="match status" value="1"/>
</dbReference>
<dbReference type="PANTHER" id="PTHR33050:SF7">
    <property type="entry name" value="RIBONUCLEASE H"/>
    <property type="match status" value="1"/>
</dbReference>
<reference evidence="2 3" key="1">
    <citation type="submission" date="2024-05" db="EMBL/GenBank/DDBJ databases">
        <authorList>
            <person name="Wallberg A."/>
        </authorList>
    </citation>
    <scope>NUCLEOTIDE SEQUENCE [LARGE SCALE GENOMIC DNA]</scope>
</reference>
<evidence type="ECO:0000259" key="1">
    <source>
        <dbReference type="PROSITE" id="PS50878"/>
    </source>
</evidence>
<dbReference type="InterPro" id="IPR052055">
    <property type="entry name" value="Hepadnavirus_pol/RT"/>
</dbReference>
<dbReference type="InterPro" id="IPR043502">
    <property type="entry name" value="DNA/RNA_pol_sf"/>
</dbReference>
<protein>
    <recommendedName>
        <fullName evidence="1">Reverse transcriptase domain-containing protein</fullName>
    </recommendedName>
</protein>
<evidence type="ECO:0000313" key="2">
    <source>
        <dbReference type="EMBL" id="CAL4122193.1"/>
    </source>
</evidence>
<dbReference type="InterPro" id="IPR043128">
    <property type="entry name" value="Rev_trsase/Diguanyl_cyclase"/>
</dbReference>
<dbReference type="SUPFAM" id="SSF56672">
    <property type="entry name" value="DNA/RNA polymerases"/>
    <property type="match status" value="1"/>
</dbReference>
<comment type="caution">
    <text evidence="2">The sequence shown here is derived from an EMBL/GenBank/DDBJ whole genome shotgun (WGS) entry which is preliminary data.</text>
</comment>
<dbReference type="GO" id="GO:0071897">
    <property type="term" value="P:DNA biosynthetic process"/>
    <property type="evidence" value="ECO:0007669"/>
    <property type="project" value="UniProtKB-ARBA"/>
</dbReference>
<organism evidence="2 3">
    <name type="scientific">Meganyctiphanes norvegica</name>
    <name type="common">Northern krill</name>
    <name type="synonym">Thysanopoda norvegica</name>
    <dbReference type="NCBI Taxonomy" id="48144"/>
    <lineage>
        <taxon>Eukaryota</taxon>
        <taxon>Metazoa</taxon>
        <taxon>Ecdysozoa</taxon>
        <taxon>Arthropoda</taxon>
        <taxon>Crustacea</taxon>
        <taxon>Multicrustacea</taxon>
        <taxon>Malacostraca</taxon>
        <taxon>Eumalacostraca</taxon>
        <taxon>Eucarida</taxon>
        <taxon>Euphausiacea</taxon>
        <taxon>Euphausiidae</taxon>
        <taxon>Meganyctiphanes</taxon>
    </lineage>
</organism>